<dbReference type="EMBL" id="JAYESG010000003">
    <property type="protein sequence ID" value="MEA3517020.1"/>
    <property type="molecule type" value="Genomic_DNA"/>
</dbReference>
<accession>A0ACC6MV22</accession>
<sequence length="101" mass="11083">MEHPRINAMFIVSHDEAIPPMRLRFVEIEDTSHFLAKDIAEYAGLQADEDGDFRSTLAALGVSFTDSLVHDRGNTFGPVALITEEGAACLRAEAATNQNKH</sequence>
<name>A0ACC6MV22_9HYPH</name>
<organism evidence="1 2">
    <name type="scientific">Rhizobium mulingense</name>
    <dbReference type="NCBI Taxonomy" id="3031128"/>
    <lineage>
        <taxon>Bacteria</taxon>
        <taxon>Pseudomonadati</taxon>
        <taxon>Pseudomonadota</taxon>
        <taxon>Alphaproteobacteria</taxon>
        <taxon>Hyphomicrobiales</taxon>
        <taxon>Rhizobiaceae</taxon>
        <taxon>Rhizobium/Agrobacterium group</taxon>
        <taxon>Rhizobium</taxon>
    </lineage>
</organism>
<protein>
    <submittedName>
        <fullName evidence="1">Uncharacterized protein</fullName>
    </submittedName>
</protein>
<evidence type="ECO:0000313" key="1">
    <source>
        <dbReference type="EMBL" id="MEA3517020.1"/>
    </source>
</evidence>
<dbReference type="Proteomes" id="UP001304050">
    <property type="component" value="Unassembled WGS sequence"/>
</dbReference>
<reference evidence="1" key="1">
    <citation type="submission" date="2023-12" db="EMBL/GenBank/DDBJ databases">
        <title>Diversity of Rhizobium in root nodule of phaseolus vulgaris.</title>
        <authorList>
            <person name="Wang H."/>
        </authorList>
    </citation>
    <scope>NUCLEOTIDE SEQUENCE</scope>
    <source>
        <strain evidence="1">MJ31</strain>
    </source>
</reference>
<proteinExistence type="predicted"/>
<comment type="caution">
    <text evidence="1">The sequence shown here is derived from an EMBL/GenBank/DDBJ whole genome shotgun (WGS) entry which is preliminary data.</text>
</comment>
<keyword evidence="2" id="KW-1185">Reference proteome</keyword>
<evidence type="ECO:0000313" key="2">
    <source>
        <dbReference type="Proteomes" id="UP001304050"/>
    </source>
</evidence>
<gene>
    <name evidence="1" type="ORF">U8465_07750</name>
</gene>